<sequence length="310" mass="34152">MATVSKGTRPTKVPATPRPSASAVIVNGRNEILFVQRNPEARSFGGTYVFPGGNFDPKQDESLQMTAIRETFEESGLLLASSQSSSSPNLEDSALDEARNSIHSDKMLFRDFLSQNKLKADVGSLLPFTQWITPRIVPRRFHAQFFVTFLPSAPSTGFSSGDKQQRLPTPDGGQEVISARFIHPTNLISEFHSGAIALMPPQYYIVDTLSTILKGHENTQEQRDLVATLSSGLFGSMVINPEGLPKKDDKGRTVLTYEGDETRGGKKGRLHRSLVMFGPGGVPTEIELQRNFDVFTEIEPHVFSRSQAKL</sequence>
<feature type="region of interest" description="Disordered" evidence="7">
    <location>
        <begin position="1"/>
        <end position="21"/>
    </location>
</feature>
<dbReference type="EMBL" id="KL197713">
    <property type="protein sequence ID" value="KDQ61116.1"/>
    <property type="molecule type" value="Genomic_DNA"/>
</dbReference>
<keyword evidence="10" id="KW-1185">Reference proteome</keyword>
<dbReference type="InterPro" id="IPR015797">
    <property type="entry name" value="NUDIX_hydrolase-like_dom_sf"/>
</dbReference>
<dbReference type="HOGENOM" id="CLU_018689_0_0_1"/>
<name>A0A067QER9_9AGAM</name>
<dbReference type="PANTHER" id="PTHR12318:SF0">
    <property type="entry name" value="ACYL-COENZYME A DIPHOSPHATASE NUDT19"/>
    <property type="match status" value="1"/>
</dbReference>
<keyword evidence="4" id="KW-0378">Hydrolase</keyword>
<evidence type="ECO:0000256" key="2">
    <source>
        <dbReference type="ARBA" id="ARBA00001946"/>
    </source>
</evidence>
<evidence type="ECO:0000313" key="10">
    <source>
        <dbReference type="Proteomes" id="UP000027265"/>
    </source>
</evidence>
<dbReference type="GO" id="GO:0005739">
    <property type="term" value="C:mitochondrion"/>
    <property type="evidence" value="ECO:0007669"/>
    <property type="project" value="TreeGrafter"/>
</dbReference>
<feature type="domain" description="Nudix hydrolase" evidence="8">
    <location>
        <begin position="16"/>
        <end position="204"/>
    </location>
</feature>
<gene>
    <name evidence="9" type="ORF">JAAARDRAFT_32120</name>
</gene>
<evidence type="ECO:0000256" key="1">
    <source>
        <dbReference type="ARBA" id="ARBA00001936"/>
    </source>
</evidence>
<evidence type="ECO:0000256" key="5">
    <source>
        <dbReference type="ARBA" id="ARBA00022842"/>
    </source>
</evidence>
<evidence type="ECO:0000313" key="9">
    <source>
        <dbReference type="EMBL" id="KDQ61116.1"/>
    </source>
</evidence>
<dbReference type="Proteomes" id="UP000027265">
    <property type="component" value="Unassembled WGS sequence"/>
</dbReference>
<dbReference type="SUPFAM" id="SSF55811">
    <property type="entry name" value="Nudix"/>
    <property type="match status" value="1"/>
</dbReference>
<evidence type="ECO:0000259" key="8">
    <source>
        <dbReference type="PROSITE" id="PS51462"/>
    </source>
</evidence>
<evidence type="ECO:0000256" key="4">
    <source>
        <dbReference type="ARBA" id="ARBA00022801"/>
    </source>
</evidence>
<dbReference type="PROSITE" id="PS51462">
    <property type="entry name" value="NUDIX"/>
    <property type="match status" value="1"/>
</dbReference>
<evidence type="ECO:0000256" key="3">
    <source>
        <dbReference type="ARBA" id="ARBA00022723"/>
    </source>
</evidence>
<dbReference type="AlphaFoldDB" id="A0A067QER9"/>
<dbReference type="InterPro" id="IPR000086">
    <property type="entry name" value="NUDIX_hydrolase_dom"/>
</dbReference>
<dbReference type="InterPro" id="IPR039121">
    <property type="entry name" value="NUDT19"/>
</dbReference>
<dbReference type="GO" id="GO:0016818">
    <property type="term" value="F:hydrolase activity, acting on acid anhydrides, in phosphorus-containing anhydrides"/>
    <property type="evidence" value="ECO:0007669"/>
    <property type="project" value="InterPro"/>
</dbReference>
<comment type="cofactor">
    <cofactor evidence="1">
        <name>Mn(2+)</name>
        <dbReference type="ChEBI" id="CHEBI:29035"/>
    </cofactor>
</comment>
<proteinExistence type="predicted"/>
<evidence type="ECO:0000256" key="7">
    <source>
        <dbReference type="SAM" id="MobiDB-lite"/>
    </source>
</evidence>
<dbReference type="Gene3D" id="3.90.79.10">
    <property type="entry name" value="Nucleoside Triphosphate Pyrophosphohydrolase"/>
    <property type="match status" value="1"/>
</dbReference>
<dbReference type="OrthoDB" id="1695362at2759"/>
<accession>A0A067QER9</accession>
<reference evidence="10" key="1">
    <citation type="journal article" date="2014" name="Proc. Natl. Acad. Sci. U.S.A.">
        <title>Extensive sampling of basidiomycete genomes demonstrates inadequacy of the white-rot/brown-rot paradigm for wood decay fungi.</title>
        <authorList>
            <person name="Riley R."/>
            <person name="Salamov A.A."/>
            <person name="Brown D.W."/>
            <person name="Nagy L.G."/>
            <person name="Floudas D."/>
            <person name="Held B.W."/>
            <person name="Levasseur A."/>
            <person name="Lombard V."/>
            <person name="Morin E."/>
            <person name="Otillar R."/>
            <person name="Lindquist E.A."/>
            <person name="Sun H."/>
            <person name="LaButti K.M."/>
            <person name="Schmutz J."/>
            <person name="Jabbour D."/>
            <person name="Luo H."/>
            <person name="Baker S.E."/>
            <person name="Pisabarro A.G."/>
            <person name="Walton J.D."/>
            <person name="Blanchette R.A."/>
            <person name="Henrissat B."/>
            <person name="Martin F."/>
            <person name="Cullen D."/>
            <person name="Hibbett D.S."/>
            <person name="Grigoriev I.V."/>
        </authorList>
    </citation>
    <scope>NUCLEOTIDE SEQUENCE [LARGE SCALE GENOMIC DNA]</scope>
    <source>
        <strain evidence="10">MUCL 33604</strain>
    </source>
</reference>
<dbReference type="PANTHER" id="PTHR12318">
    <property type="entry name" value="TESTOSTERONE-REGULATED PROTEIN RP2"/>
    <property type="match status" value="1"/>
</dbReference>
<comment type="cofactor">
    <cofactor evidence="2">
        <name>Mg(2+)</name>
        <dbReference type="ChEBI" id="CHEBI:18420"/>
    </cofactor>
</comment>
<keyword evidence="3" id="KW-0479">Metal-binding</keyword>
<dbReference type="STRING" id="933084.A0A067QER9"/>
<protein>
    <recommendedName>
        <fullName evidence="8">Nudix hydrolase domain-containing protein</fullName>
    </recommendedName>
</protein>
<keyword evidence="6" id="KW-0464">Manganese</keyword>
<dbReference type="CDD" id="cd18870">
    <property type="entry name" value="NUDIX_AcylCoAdiphos_Nudt19"/>
    <property type="match status" value="1"/>
</dbReference>
<dbReference type="GO" id="GO:0046872">
    <property type="term" value="F:metal ion binding"/>
    <property type="evidence" value="ECO:0007669"/>
    <property type="project" value="UniProtKB-KW"/>
</dbReference>
<dbReference type="Pfam" id="PF00293">
    <property type="entry name" value="NUDIX"/>
    <property type="match status" value="1"/>
</dbReference>
<evidence type="ECO:0000256" key="6">
    <source>
        <dbReference type="ARBA" id="ARBA00023211"/>
    </source>
</evidence>
<organism evidence="9 10">
    <name type="scientific">Jaapia argillacea MUCL 33604</name>
    <dbReference type="NCBI Taxonomy" id="933084"/>
    <lineage>
        <taxon>Eukaryota</taxon>
        <taxon>Fungi</taxon>
        <taxon>Dikarya</taxon>
        <taxon>Basidiomycota</taxon>
        <taxon>Agaricomycotina</taxon>
        <taxon>Agaricomycetes</taxon>
        <taxon>Agaricomycetidae</taxon>
        <taxon>Jaapiales</taxon>
        <taxon>Jaapiaceae</taxon>
        <taxon>Jaapia</taxon>
    </lineage>
</organism>
<keyword evidence="5" id="KW-0460">Magnesium</keyword>
<dbReference type="InParanoid" id="A0A067QER9"/>